<accession>A0A2K8MQI5</accession>
<reference evidence="1 2" key="1">
    <citation type="submission" date="2017-11" db="EMBL/GenBank/DDBJ databases">
        <title>Complete genome sequence of Sphingomonas sp. Strain Cra20, a psychrotolerant potential plant growth promoting rhizobacteria.</title>
        <authorList>
            <person name="Luo Y."/>
        </authorList>
    </citation>
    <scope>NUCLEOTIDE SEQUENCE [LARGE SCALE GENOMIC DNA]</scope>
    <source>
        <strain evidence="1 2">Cra20</strain>
    </source>
</reference>
<gene>
    <name evidence="1" type="ORF">CVN68_21820</name>
</gene>
<keyword evidence="2" id="KW-1185">Reference proteome</keyword>
<dbReference type="AlphaFoldDB" id="A0A2K8MQI5"/>
<dbReference type="Proteomes" id="UP000229081">
    <property type="component" value="Chromosome"/>
</dbReference>
<name>A0A2K8MQI5_9SPHN</name>
<protein>
    <submittedName>
        <fullName evidence="1">Uncharacterized protein</fullName>
    </submittedName>
</protein>
<evidence type="ECO:0000313" key="1">
    <source>
        <dbReference type="EMBL" id="ATY34269.1"/>
    </source>
</evidence>
<dbReference type="KEGG" id="sphc:CVN68_21820"/>
<proteinExistence type="predicted"/>
<evidence type="ECO:0000313" key="2">
    <source>
        <dbReference type="Proteomes" id="UP000229081"/>
    </source>
</evidence>
<organism evidence="1 2">
    <name type="scientific">Sphingomonas psychrotolerans</name>
    <dbReference type="NCBI Taxonomy" id="1327635"/>
    <lineage>
        <taxon>Bacteria</taxon>
        <taxon>Pseudomonadati</taxon>
        <taxon>Pseudomonadota</taxon>
        <taxon>Alphaproteobacteria</taxon>
        <taxon>Sphingomonadales</taxon>
        <taxon>Sphingomonadaceae</taxon>
        <taxon>Sphingomonas</taxon>
    </lineage>
</organism>
<sequence length="112" mass="12548">MGEMPATVTNIVMRVYGGGRVSLEEREVYAVLAKGESVSPEEFGQPGVFKLVGFEGVVAFRMKPPPIICQVFYEDPLGIERCLGFAFQAKVAFGNTYRRWGGKRHNFDREIN</sequence>
<dbReference type="EMBL" id="CP024923">
    <property type="protein sequence ID" value="ATY34269.1"/>
    <property type="molecule type" value="Genomic_DNA"/>
</dbReference>